<evidence type="ECO:0008006" key="8">
    <source>
        <dbReference type="Google" id="ProtNLM"/>
    </source>
</evidence>
<dbReference type="PANTHER" id="PTHR19282:SF198">
    <property type="entry name" value="TETRASPANIN-11"/>
    <property type="match status" value="1"/>
</dbReference>
<proteinExistence type="predicted"/>
<gene>
    <name evidence="6" type="primary">TSPAN11</name>
</gene>
<evidence type="ECO:0000256" key="2">
    <source>
        <dbReference type="ARBA" id="ARBA00022692"/>
    </source>
</evidence>
<dbReference type="SUPFAM" id="SSF48652">
    <property type="entry name" value="Tetraspanin"/>
    <property type="match status" value="1"/>
</dbReference>
<dbReference type="Ensembl" id="ENSFCTT00005065078.1">
    <property type="protein sequence ID" value="ENSFCTP00005047150.1"/>
    <property type="gene ID" value="ENSFCTG00005022706.1"/>
</dbReference>
<reference evidence="6 7" key="1">
    <citation type="submission" date="2021-02" db="EMBL/GenBank/DDBJ databases">
        <title>Safari Cat Assemblies.</title>
        <authorList>
            <person name="Bredemeyer K.R."/>
            <person name="Murphy W.J."/>
        </authorList>
    </citation>
    <scope>NUCLEOTIDE SEQUENCE [LARGE SCALE GENOMIC DNA]</scope>
</reference>
<sequence>MSSFQVLACSNSSAALPRSVVLGEGRKEAMLARGPAGVGLGAPGSPSLCWMAILKGWSKGKEKTVCCLEKGLTARLPSKPVKAARPAAISGPATMAHYKAEQDDWLLVYLKYLLFVFNFFFWVGGAAVMAVGVWTLVEKSGYLSVLASSTFAASAYILIFAGALVMVTGFLGFCAIVREDRSCLSTYFCLLLVIFLVELVAGVLAHMYYQRLSDELKQHLTRTLAENYRQPGAADITTSVDRLQQDFKCCGSNSSADWQHSAYILSQEAEGRRVPDSCCKTVVARCGQRAHPSNIYKVEGGCVSKLEQFLADHLLLMGAVGIGVACLQICGMVLTCCLHRRLQLHFY</sequence>
<keyword evidence="3 5" id="KW-1133">Transmembrane helix</keyword>
<evidence type="ECO:0000256" key="4">
    <source>
        <dbReference type="ARBA" id="ARBA00023136"/>
    </source>
</evidence>
<evidence type="ECO:0000256" key="3">
    <source>
        <dbReference type="ARBA" id="ARBA00022989"/>
    </source>
</evidence>
<dbReference type="Pfam" id="PF00335">
    <property type="entry name" value="Tetraspanin"/>
    <property type="match status" value="1"/>
</dbReference>
<accession>A0ABI7ZJ44</accession>
<evidence type="ECO:0000256" key="5">
    <source>
        <dbReference type="SAM" id="Phobius"/>
    </source>
</evidence>
<dbReference type="InterPro" id="IPR008952">
    <property type="entry name" value="Tetraspanin_EC2_sf"/>
</dbReference>
<keyword evidence="7" id="KW-1185">Reference proteome</keyword>
<feature type="transmembrane region" description="Helical" evidence="5">
    <location>
        <begin position="112"/>
        <end position="135"/>
    </location>
</feature>
<reference evidence="6" key="3">
    <citation type="submission" date="2025-09" db="UniProtKB">
        <authorList>
            <consortium name="Ensembl"/>
        </authorList>
    </citation>
    <scope>IDENTIFICATION</scope>
    <source>
        <strain evidence="6">breed Abyssinian</strain>
    </source>
</reference>
<dbReference type="PANTHER" id="PTHR19282">
    <property type="entry name" value="TETRASPANIN"/>
    <property type="match status" value="1"/>
</dbReference>
<keyword evidence="4 5" id="KW-0472">Membrane</keyword>
<dbReference type="Proteomes" id="UP000823872">
    <property type="component" value="Chromosome B4"/>
</dbReference>
<feature type="transmembrane region" description="Helical" evidence="5">
    <location>
        <begin position="155"/>
        <end position="177"/>
    </location>
</feature>
<evidence type="ECO:0000313" key="6">
    <source>
        <dbReference type="Ensembl" id="ENSFCTP00005047150.1"/>
    </source>
</evidence>
<evidence type="ECO:0000256" key="1">
    <source>
        <dbReference type="ARBA" id="ARBA00004141"/>
    </source>
</evidence>
<dbReference type="GeneTree" id="ENSGT00940000161249"/>
<dbReference type="InterPro" id="IPR018499">
    <property type="entry name" value="Tetraspanin/Peripherin"/>
</dbReference>
<comment type="subcellular location">
    <subcellularLocation>
        <location evidence="1">Membrane</location>
        <topology evidence="1">Multi-pass membrane protein</topology>
    </subcellularLocation>
</comment>
<organism evidence="6 7">
    <name type="scientific">Felis catus</name>
    <name type="common">Cat</name>
    <name type="synonym">Felis silvestris catus</name>
    <dbReference type="NCBI Taxonomy" id="9685"/>
    <lineage>
        <taxon>Eukaryota</taxon>
        <taxon>Metazoa</taxon>
        <taxon>Chordata</taxon>
        <taxon>Craniata</taxon>
        <taxon>Vertebrata</taxon>
        <taxon>Euteleostomi</taxon>
        <taxon>Mammalia</taxon>
        <taxon>Eutheria</taxon>
        <taxon>Laurasiatheria</taxon>
        <taxon>Carnivora</taxon>
        <taxon>Feliformia</taxon>
        <taxon>Felidae</taxon>
        <taxon>Felinae</taxon>
        <taxon>Felis</taxon>
    </lineage>
</organism>
<keyword evidence="2 5" id="KW-0812">Transmembrane</keyword>
<protein>
    <recommendedName>
        <fullName evidence="8">Tetraspanin</fullName>
    </recommendedName>
</protein>
<name>A0ABI7ZJ44_FELCA</name>
<feature type="transmembrane region" description="Helical" evidence="5">
    <location>
        <begin position="184"/>
        <end position="209"/>
    </location>
</feature>
<feature type="transmembrane region" description="Helical" evidence="5">
    <location>
        <begin position="314"/>
        <end position="338"/>
    </location>
</feature>
<dbReference type="PRINTS" id="PR00259">
    <property type="entry name" value="TMFOUR"/>
</dbReference>
<dbReference type="CDD" id="cd03155">
    <property type="entry name" value="CD151_like_LEL"/>
    <property type="match status" value="1"/>
</dbReference>
<evidence type="ECO:0000313" key="7">
    <source>
        <dbReference type="Proteomes" id="UP000823872"/>
    </source>
</evidence>
<reference evidence="6" key="2">
    <citation type="submission" date="2025-08" db="UniProtKB">
        <authorList>
            <consortium name="Ensembl"/>
        </authorList>
    </citation>
    <scope>IDENTIFICATION</scope>
    <source>
        <strain evidence="6">breed Abyssinian</strain>
    </source>
</reference>
<dbReference type="Gene3D" id="1.10.1450.10">
    <property type="entry name" value="Tetraspanin"/>
    <property type="match status" value="1"/>
</dbReference>